<dbReference type="EMBL" id="CP042301">
    <property type="protein sequence ID" value="QDZ00010.1"/>
    <property type="molecule type" value="Genomic_DNA"/>
</dbReference>
<evidence type="ECO:0000313" key="3">
    <source>
        <dbReference type="Proteomes" id="UP000321389"/>
    </source>
</evidence>
<name>A0A5B8KWV9_9HYPH</name>
<evidence type="ECO:0000313" key="2">
    <source>
        <dbReference type="EMBL" id="QDZ00010.1"/>
    </source>
</evidence>
<dbReference type="KEGG" id="niy:FQ775_06245"/>
<dbReference type="Pfam" id="PF00903">
    <property type="entry name" value="Glyoxalase"/>
    <property type="match status" value="1"/>
</dbReference>
<dbReference type="AlphaFoldDB" id="A0A5B8KWV9"/>
<dbReference type="SUPFAM" id="SSF54593">
    <property type="entry name" value="Glyoxalase/Bleomycin resistance protein/Dihydroxybiphenyl dioxygenase"/>
    <property type="match status" value="1"/>
</dbReference>
<dbReference type="Gene3D" id="3.10.180.10">
    <property type="entry name" value="2,3-Dihydroxybiphenyl 1,2-Dioxygenase, domain 1"/>
    <property type="match status" value="1"/>
</dbReference>
<dbReference type="PANTHER" id="PTHR33993">
    <property type="entry name" value="GLYOXALASE-RELATED"/>
    <property type="match status" value="1"/>
</dbReference>
<dbReference type="PANTHER" id="PTHR33993:SF2">
    <property type="entry name" value="VOC DOMAIN-CONTAINING PROTEIN"/>
    <property type="match status" value="1"/>
</dbReference>
<keyword evidence="3" id="KW-1185">Reference proteome</keyword>
<reference evidence="2" key="1">
    <citation type="submission" date="2020-04" db="EMBL/GenBank/DDBJ databases">
        <title>Nitratireductor sp. nov. isolated from mangrove soil.</title>
        <authorList>
            <person name="Ye Y."/>
        </authorList>
    </citation>
    <scope>NUCLEOTIDE SEQUENCE</scope>
    <source>
        <strain evidence="2">SY7</strain>
    </source>
</reference>
<sequence>MNAFVPQNAVVWAEIPVTDMDRAKAFYATVLQNELTEQNDGPNPMAVFAAGDKEAIAGHLYPGKPAAHGTGNTIHLAVAAPLEAALERVTASGGSVISPVIAIPAGRFAYCLDPDGNSIGLFSS</sequence>
<evidence type="ECO:0000259" key="1">
    <source>
        <dbReference type="PROSITE" id="PS51819"/>
    </source>
</evidence>
<dbReference type="RefSeq" id="WP_146298663.1">
    <property type="nucleotide sequence ID" value="NZ_CP042301.2"/>
</dbReference>
<dbReference type="CDD" id="cd07247">
    <property type="entry name" value="SgaA_N_like"/>
    <property type="match status" value="1"/>
</dbReference>
<dbReference type="OrthoDB" id="9793039at2"/>
<dbReference type="InterPro" id="IPR037523">
    <property type="entry name" value="VOC_core"/>
</dbReference>
<accession>A0A5B8KWV9</accession>
<gene>
    <name evidence="2" type="ORF">FQ775_06245</name>
</gene>
<dbReference type="InterPro" id="IPR004360">
    <property type="entry name" value="Glyas_Fos-R_dOase_dom"/>
</dbReference>
<feature type="domain" description="VOC" evidence="1">
    <location>
        <begin position="9"/>
        <end position="124"/>
    </location>
</feature>
<proteinExistence type="predicted"/>
<organism evidence="2 3">
    <name type="scientific">Nitratireductor mangrovi</name>
    <dbReference type="NCBI Taxonomy" id="2599600"/>
    <lineage>
        <taxon>Bacteria</taxon>
        <taxon>Pseudomonadati</taxon>
        <taxon>Pseudomonadota</taxon>
        <taxon>Alphaproteobacteria</taxon>
        <taxon>Hyphomicrobiales</taxon>
        <taxon>Phyllobacteriaceae</taxon>
        <taxon>Nitratireductor</taxon>
    </lineage>
</organism>
<dbReference type="Proteomes" id="UP000321389">
    <property type="component" value="Chromosome"/>
</dbReference>
<dbReference type="InterPro" id="IPR029068">
    <property type="entry name" value="Glyas_Bleomycin-R_OHBP_Dase"/>
</dbReference>
<dbReference type="PROSITE" id="PS51819">
    <property type="entry name" value="VOC"/>
    <property type="match status" value="1"/>
</dbReference>
<dbReference type="InterPro" id="IPR052164">
    <property type="entry name" value="Anthracycline_SecMetBiosynth"/>
</dbReference>
<protein>
    <submittedName>
        <fullName evidence="2">VOC family protein</fullName>
    </submittedName>
</protein>